<dbReference type="Pfam" id="PF00078">
    <property type="entry name" value="RVT_1"/>
    <property type="match status" value="1"/>
</dbReference>
<dbReference type="InterPro" id="IPR046348">
    <property type="entry name" value="SIS_dom_sf"/>
</dbReference>
<dbReference type="InterPro" id="IPR026960">
    <property type="entry name" value="RVT-Znf"/>
</dbReference>
<dbReference type="GO" id="GO:0097367">
    <property type="term" value="F:carbohydrate derivative binding"/>
    <property type="evidence" value="ECO:0007669"/>
    <property type="project" value="InterPro"/>
</dbReference>
<evidence type="ECO:0000313" key="13">
    <source>
        <dbReference type="Proteomes" id="UP000233837"/>
    </source>
</evidence>
<feature type="domain" description="Reverse transcriptase" evidence="11">
    <location>
        <begin position="730"/>
        <end position="1008"/>
    </location>
</feature>
<dbReference type="Gene3D" id="3.60.10.10">
    <property type="entry name" value="Endonuclease/exonuclease/phosphatase"/>
    <property type="match status" value="1"/>
</dbReference>
<keyword evidence="4 9" id="KW-0312">Gluconeogenesis</keyword>
<evidence type="ECO:0000256" key="2">
    <source>
        <dbReference type="ARBA" id="ARBA00006604"/>
    </source>
</evidence>
<comment type="similarity">
    <text evidence="2 9">Belongs to the GPI family.</text>
</comment>
<dbReference type="EMBL" id="KZ502527">
    <property type="protein sequence ID" value="PKU77161.1"/>
    <property type="molecule type" value="Genomic_DNA"/>
</dbReference>
<dbReference type="GO" id="GO:0048029">
    <property type="term" value="F:monosaccharide binding"/>
    <property type="evidence" value="ECO:0007669"/>
    <property type="project" value="TreeGrafter"/>
</dbReference>
<dbReference type="STRING" id="906689.A0A2I0WNF0"/>
<dbReference type="CDD" id="cd05016">
    <property type="entry name" value="SIS_PGI_2"/>
    <property type="match status" value="1"/>
</dbReference>
<reference evidence="12 13" key="2">
    <citation type="journal article" date="2017" name="Nature">
        <title>The Apostasia genome and the evolution of orchids.</title>
        <authorList>
            <person name="Zhang G.Q."/>
            <person name="Liu K.W."/>
            <person name="Li Z."/>
            <person name="Lohaus R."/>
            <person name="Hsiao Y.Y."/>
            <person name="Niu S.C."/>
            <person name="Wang J.Y."/>
            <person name="Lin Y.C."/>
            <person name="Xu Q."/>
            <person name="Chen L.J."/>
            <person name="Yoshida K."/>
            <person name="Fujiwara S."/>
            <person name="Wang Z.W."/>
            <person name="Zhang Y.Q."/>
            <person name="Mitsuda N."/>
            <person name="Wang M."/>
            <person name="Liu G.H."/>
            <person name="Pecoraro L."/>
            <person name="Huang H.X."/>
            <person name="Xiao X.J."/>
            <person name="Lin M."/>
            <person name="Wu X.Y."/>
            <person name="Wu W.L."/>
            <person name="Chen Y.Y."/>
            <person name="Chang S.B."/>
            <person name="Sakamoto S."/>
            <person name="Ohme-Takagi M."/>
            <person name="Yagi M."/>
            <person name="Zeng S.J."/>
            <person name="Shen C.Y."/>
            <person name="Yeh C.M."/>
            <person name="Luo Y.B."/>
            <person name="Tsai W.C."/>
            <person name="Van de Peer Y."/>
            <person name="Liu Z.J."/>
        </authorList>
    </citation>
    <scope>NUCLEOTIDE SEQUENCE [LARGE SCALE GENOMIC DNA]</scope>
    <source>
        <tissue evidence="12">The whole plant</tissue>
    </source>
</reference>
<evidence type="ECO:0000259" key="11">
    <source>
        <dbReference type="PROSITE" id="PS50878"/>
    </source>
</evidence>
<evidence type="ECO:0000256" key="1">
    <source>
        <dbReference type="ARBA" id="ARBA00004926"/>
    </source>
</evidence>
<dbReference type="InterPro" id="IPR001672">
    <property type="entry name" value="G6P_Isomerase"/>
</dbReference>
<keyword evidence="7 9" id="KW-0413">Isomerase</keyword>
<dbReference type="PANTHER" id="PTHR11469">
    <property type="entry name" value="GLUCOSE-6-PHOSPHATE ISOMERASE"/>
    <property type="match status" value="1"/>
</dbReference>
<dbReference type="InterPro" id="IPR036691">
    <property type="entry name" value="Endo/exonu/phosph_ase_sf"/>
</dbReference>
<dbReference type="Pfam" id="PF00342">
    <property type="entry name" value="PGI"/>
    <property type="match status" value="2"/>
</dbReference>
<evidence type="ECO:0000256" key="6">
    <source>
        <dbReference type="ARBA" id="ARBA00023152"/>
    </source>
</evidence>
<evidence type="ECO:0000256" key="3">
    <source>
        <dbReference type="ARBA" id="ARBA00011952"/>
    </source>
</evidence>
<dbReference type="InterPro" id="IPR035476">
    <property type="entry name" value="SIS_PGI_1"/>
</dbReference>
<dbReference type="GO" id="GO:0006094">
    <property type="term" value="P:gluconeogenesis"/>
    <property type="evidence" value="ECO:0007669"/>
    <property type="project" value="UniProtKB-KW"/>
</dbReference>
<evidence type="ECO:0000256" key="5">
    <source>
        <dbReference type="ARBA" id="ARBA00022490"/>
    </source>
</evidence>
<reference evidence="12 13" key="1">
    <citation type="journal article" date="2016" name="Sci. Rep.">
        <title>The Dendrobium catenatum Lindl. genome sequence provides insights into polysaccharide synthase, floral development and adaptive evolution.</title>
        <authorList>
            <person name="Zhang G.Q."/>
            <person name="Xu Q."/>
            <person name="Bian C."/>
            <person name="Tsai W.C."/>
            <person name="Yeh C.M."/>
            <person name="Liu K.W."/>
            <person name="Yoshida K."/>
            <person name="Zhang L.S."/>
            <person name="Chang S.B."/>
            <person name="Chen F."/>
            <person name="Shi Y."/>
            <person name="Su Y.Y."/>
            <person name="Zhang Y.Q."/>
            <person name="Chen L.J."/>
            <person name="Yin Y."/>
            <person name="Lin M."/>
            <person name="Huang H."/>
            <person name="Deng H."/>
            <person name="Wang Z.W."/>
            <person name="Zhu S.L."/>
            <person name="Zhao X."/>
            <person name="Deng C."/>
            <person name="Niu S.C."/>
            <person name="Huang J."/>
            <person name="Wang M."/>
            <person name="Liu G.H."/>
            <person name="Yang H.J."/>
            <person name="Xiao X.J."/>
            <person name="Hsiao Y.Y."/>
            <person name="Wu W.L."/>
            <person name="Chen Y.Y."/>
            <person name="Mitsuda N."/>
            <person name="Ohme-Takagi M."/>
            <person name="Luo Y.B."/>
            <person name="Van de Peer Y."/>
            <person name="Liu Z.J."/>
        </authorList>
    </citation>
    <scope>NUCLEOTIDE SEQUENCE [LARGE SCALE GENOMIC DNA]</scope>
    <source>
        <tissue evidence="12">The whole plant</tissue>
    </source>
</reference>
<organism evidence="12 13">
    <name type="scientific">Dendrobium catenatum</name>
    <dbReference type="NCBI Taxonomy" id="906689"/>
    <lineage>
        <taxon>Eukaryota</taxon>
        <taxon>Viridiplantae</taxon>
        <taxon>Streptophyta</taxon>
        <taxon>Embryophyta</taxon>
        <taxon>Tracheophyta</taxon>
        <taxon>Spermatophyta</taxon>
        <taxon>Magnoliopsida</taxon>
        <taxon>Liliopsida</taxon>
        <taxon>Asparagales</taxon>
        <taxon>Orchidaceae</taxon>
        <taxon>Epidendroideae</taxon>
        <taxon>Malaxideae</taxon>
        <taxon>Dendrobiinae</taxon>
        <taxon>Dendrobium</taxon>
    </lineage>
</organism>
<feature type="region of interest" description="Disordered" evidence="10">
    <location>
        <begin position="1"/>
        <end position="20"/>
    </location>
</feature>
<name>A0A2I0WNF0_9ASPA</name>
<dbReference type="InterPro" id="IPR000477">
    <property type="entry name" value="RT_dom"/>
</dbReference>
<evidence type="ECO:0000256" key="9">
    <source>
        <dbReference type="RuleBase" id="RU000612"/>
    </source>
</evidence>
<keyword evidence="5" id="KW-0963">Cytoplasm</keyword>
<dbReference type="PANTHER" id="PTHR11469:SF1">
    <property type="entry name" value="GLUCOSE-6-PHOSPHATE ISOMERASE"/>
    <property type="match status" value="1"/>
</dbReference>
<dbReference type="CDD" id="cd05015">
    <property type="entry name" value="SIS_PGI_1"/>
    <property type="match status" value="1"/>
</dbReference>
<dbReference type="HAMAP" id="MF_00473">
    <property type="entry name" value="G6P_isomerase"/>
    <property type="match status" value="1"/>
</dbReference>
<gene>
    <name evidence="12" type="primary">PGIC1</name>
    <name evidence="12" type="ORF">MA16_Dca013196</name>
</gene>
<dbReference type="PROSITE" id="PS00765">
    <property type="entry name" value="P_GLUCOSE_ISOMERASE_1"/>
    <property type="match status" value="1"/>
</dbReference>
<dbReference type="GO" id="GO:0004347">
    <property type="term" value="F:glucose-6-phosphate isomerase activity"/>
    <property type="evidence" value="ECO:0007669"/>
    <property type="project" value="UniProtKB-EC"/>
</dbReference>
<dbReference type="GO" id="GO:0051156">
    <property type="term" value="P:glucose 6-phosphate metabolic process"/>
    <property type="evidence" value="ECO:0007669"/>
    <property type="project" value="TreeGrafter"/>
</dbReference>
<dbReference type="InterPro" id="IPR035482">
    <property type="entry name" value="SIS_PGI_2"/>
</dbReference>
<dbReference type="GO" id="GO:0006096">
    <property type="term" value="P:glycolytic process"/>
    <property type="evidence" value="ECO:0007669"/>
    <property type="project" value="UniProtKB-UniPathway"/>
</dbReference>
<dbReference type="InterPro" id="IPR018189">
    <property type="entry name" value="Phosphoglucose_isomerase_CS"/>
</dbReference>
<dbReference type="CDD" id="cd01650">
    <property type="entry name" value="RT_nLTR_like"/>
    <property type="match status" value="1"/>
</dbReference>
<dbReference type="PRINTS" id="PR00662">
    <property type="entry name" value="G6PISOMERASE"/>
</dbReference>
<feature type="region of interest" description="Disordered" evidence="10">
    <location>
        <begin position="229"/>
        <end position="270"/>
    </location>
</feature>
<dbReference type="Pfam" id="PF13966">
    <property type="entry name" value="zf-RVT"/>
    <property type="match status" value="1"/>
</dbReference>
<comment type="catalytic activity">
    <reaction evidence="8 9">
        <text>alpha-D-glucose 6-phosphate = beta-D-fructose 6-phosphate</text>
        <dbReference type="Rhea" id="RHEA:11816"/>
        <dbReference type="ChEBI" id="CHEBI:57634"/>
        <dbReference type="ChEBI" id="CHEBI:58225"/>
        <dbReference type="EC" id="5.3.1.9"/>
    </reaction>
</comment>
<evidence type="ECO:0000313" key="12">
    <source>
        <dbReference type="EMBL" id="PKU77161.1"/>
    </source>
</evidence>
<dbReference type="FunFam" id="3.40.50.10490:FF:000018">
    <property type="entry name" value="Glucose-6-phosphate isomerase"/>
    <property type="match status" value="1"/>
</dbReference>
<dbReference type="SUPFAM" id="SSF53697">
    <property type="entry name" value="SIS domain"/>
    <property type="match status" value="1"/>
</dbReference>
<keyword evidence="13" id="KW-1185">Reference proteome</keyword>
<keyword evidence="6 9" id="KW-0324">Glycolysis</keyword>
<dbReference type="GO" id="GO:0005829">
    <property type="term" value="C:cytosol"/>
    <property type="evidence" value="ECO:0007669"/>
    <property type="project" value="TreeGrafter"/>
</dbReference>
<feature type="compositionally biased region" description="Low complexity" evidence="10">
    <location>
        <begin position="11"/>
        <end position="20"/>
    </location>
</feature>
<dbReference type="PROSITE" id="PS50878">
    <property type="entry name" value="RT_POL"/>
    <property type="match status" value="1"/>
</dbReference>
<proteinExistence type="inferred from homology"/>
<evidence type="ECO:0000256" key="8">
    <source>
        <dbReference type="ARBA" id="ARBA00029321"/>
    </source>
</evidence>
<dbReference type="PROSITE" id="PS51463">
    <property type="entry name" value="P_GLUCOSE_ISOMERASE_3"/>
    <property type="match status" value="1"/>
</dbReference>
<dbReference type="Gene3D" id="3.40.50.10490">
    <property type="entry name" value="Glucose-6-phosphate isomerase like protein, domain 1"/>
    <property type="match status" value="2"/>
</dbReference>
<evidence type="ECO:0000256" key="7">
    <source>
        <dbReference type="ARBA" id="ARBA00023235"/>
    </source>
</evidence>
<dbReference type="UniPathway" id="UPA00109">
    <property type="reaction ID" value="UER00181"/>
</dbReference>
<evidence type="ECO:0000256" key="10">
    <source>
        <dbReference type="SAM" id="MobiDB-lite"/>
    </source>
</evidence>
<feature type="compositionally biased region" description="Polar residues" evidence="10">
    <location>
        <begin position="282"/>
        <end position="298"/>
    </location>
</feature>
<protein>
    <recommendedName>
        <fullName evidence="3 9">Glucose-6-phosphate isomerase</fullName>
        <ecNumber evidence="3 9">5.3.1.9</ecNumber>
    </recommendedName>
</protein>
<comment type="pathway">
    <text evidence="1 9">Carbohydrate degradation; glycolysis; D-glyceraldehyde 3-phosphate and glycerone phosphate from D-glucose: step 2/4.</text>
</comment>
<dbReference type="SUPFAM" id="SSF56219">
    <property type="entry name" value="DNase I-like"/>
    <property type="match status" value="1"/>
</dbReference>
<feature type="region of interest" description="Disordered" evidence="10">
    <location>
        <begin position="282"/>
        <end position="317"/>
    </location>
</feature>
<dbReference type="Proteomes" id="UP000233837">
    <property type="component" value="Unassembled WGS sequence"/>
</dbReference>
<dbReference type="SUPFAM" id="SSF56672">
    <property type="entry name" value="DNA/RNA polymerases"/>
    <property type="match status" value="1"/>
</dbReference>
<evidence type="ECO:0000256" key="4">
    <source>
        <dbReference type="ARBA" id="ARBA00022432"/>
    </source>
</evidence>
<dbReference type="InterPro" id="IPR043502">
    <property type="entry name" value="DNA/RNA_pol_sf"/>
</dbReference>
<dbReference type="EC" id="5.3.1.9" evidence="3 9"/>
<sequence length="1957" mass="220068">MAASVFPPLSSPVTSSPNRSSVLPLWKNLLTTTPQISTNFSHSLSFVPTNNFTANFTTDQFVAGAPEWALSLVGYSIGKRPFYEALLATIKKTWQLKGELSLLTMDDGKPFILQKWSPDFIPKREEFPSIPLWVKILNLPLSLWTPEGISKLASCIGIPIAVDALTAEKTRLTFARVCVQVTSSSPLPEEIFYSVDGKVTPLRVAYDWKPEHCSQCGYIMHPPTLCPKDPISKPLVNTQTRGRSSSRKPRPSPPPRLTIPKPTQPLKVNSSVTTLIPSQILTSNNTTGPILPNLNSPSGDVLENPEPSLETKDPPPINTANKFQSLIDLDKTDEVSNPGRIWVKWNKDALNFSPLLVTNQLIHGTIATNANAPCMVTVVYANNSYSERHSLWKDIQNLAGSINSPWAVLGDFNCCRELEDKMGGTPLTVSKMGDFNNMPQNPIHIKLDRVLVNDNWLDYFPSSFYKIVDPDCSDRSTLILVCSTDNKRGHRFLYKNYCTRFPEFWTCLLEIFSLPNESSPLSSFNFKLKSLKNAMKHKSWSNANQIQRDIDNLQNLQHSVISQIQSSPLDLAMNDRLRQINTNLAFYQDALSRWIIQRAKIKWMTHGEDDLKFLYSKINITKNHNRIKAISNYLGTYTKHEDIANVFINHFKNLFNSPATNHLAYDIPAGRRIPIHLTSSLIAPVTMEEIKNTVFSGNPNTAPGPDGFTFDFHRSTWNVLQHQLCRAVNSFFTTGFMPNQIKATAIALIPKQTHASNVKDYRPIALCNVIYKIIAKIIANRMKLVMPHIIHPSQGGFIHKRIIFDHIILATDILGRFNLKANHNYLCAKFDITKAFDMVSRDFLYKRLEDKGFPSLFISWIKACTSNIHFSICINGVLEGYFNSSSGIRQGYPLSPYLFSIIMDGLSSIFEGATASNTLQAIKVGSCEVSHLMFADDLLVFCKATVRNSHTINSILKEFATVTGLNVNPIKSSILLSKNTQAADDICNILNVQQSISPIKFTFSGNIQERKLVTISWNKTCCPKIHGGLGIPSINSLKHSHACSIIWRFLHADALLFFWWRANYQSLWKPQTKSSPHYWKLLCAKANEIKNSLALTVNAPSNLSFLWDPWCRGISVADHLMSMNNTSSINSSYDCTVSQFILADNWNLPNCLGNQLVAIIQSVPIDSNQENHLWNNKQNPSFNDFNSQFYENLNVVPWHKYIWHKHNALRFSVYAWMMFNGGLKTADVLAARGILVPNTCCFCHNNRESITHLFYECSYNFDIVRALFLWTHNLFMRPNFHQVYDSICEQGFIAKTKNHYLLLAAASIYFIWRARNDRLFGSIIDSKDTILAKIKKAIIMSPTLICDAVEWQDLKGNVEEIKRMHLRDLLADVERCKSMMAAHLREKINRMYNGEHINSTEDRSVLHIALRAARDSVIRSDGRNVVPDVWHVIEKINDFSERVRSGSWVGATGKPLKDVIAVGIGGSFLGPLFVHTALQTDPQAAEFAKGRQLRFLANVDPVDVARSITGLNPETTLVVVVSKTFTTAETMLNARTLRELISDALGRQAIAKHMVAVSTNLKLVEQFGIDPNNAFAFWDWVGGRYSVCSAVGVLPLSLQYGFPIIEKYVNVFELILFEIEFHNTEFLNGARSIDDHFYSTSFDKNIPVLLGLLSVWNVSFHGFPARAILPYSQALEKFAPHIQQVSMESNGKGVSIDGIPLPFETGEIDFGEPGTNGQHSFYQLIHQCELSHLAYSDCHFIDRSEDISIPAKSLGLLAQIAGGYCVLLQKHGVLSSYRGEIVSNHDELMSNFFAQPDALAYGKSPEQLQSENVASHLIPHKTFSGNRPSLSLLLPSLSAYNVGQDATMKIDSRVSRLPKDKRGYALRQSCLQVGNDVDSNLVFLEQQFSNEDRNTSLAREMLQIAARQDPENVTAIPQVREVLDSRISLSGIQDSRRRLAVLNGQQLKIFPKREILE</sequence>
<accession>A0A2I0WNF0</accession>